<gene>
    <name evidence="8" type="ORF">HA227_00885</name>
</gene>
<dbReference type="NCBIfam" id="TIGR02928">
    <property type="entry name" value="orc1/cdc6 family replication initiation protein"/>
    <property type="match status" value="1"/>
</dbReference>
<evidence type="ECO:0000259" key="6">
    <source>
        <dbReference type="SMART" id="SM00382"/>
    </source>
</evidence>
<evidence type="ECO:0000256" key="5">
    <source>
        <dbReference type="HAMAP-Rule" id="MF_01407"/>
    </source>
</evidence>
<comment type="similarity">
    <text evidence="1 5">Belongs to the CDC6/cdc18 family.</text>
</comment>
<evidence type="ECO:0000313" key="8">
    <source>
        <dbReference type="EMBL" id="HIH32783.1"/>
    </source>
</evidence>
<dbReference type="Pfam" id="PF13401">
    <property type="entry name" value="AAA_22"/>
    <property type="match status" value="1"/>
</dbReference>
<dbReference type="PANTHER" id="PTHR10763">
    <property type="entry name" value="CELL DIVISION CONTROL PROTEIN 6-RELATED"/>
    <property type="match status" value="1"/>
</dbReference>
<comment type="function">
    <text evidence="5">Involved in regulation of DNA replication.</text>
</comment>
<feature type="domain" description="Cdc6 C-terminal" evidence="7">
    <location>
        <begin position="298"/>
        <end position="367"/>
    </location>
</feature>
<dbReference type="AlphaFoldDB" id="A0A7J4KS10"/>
<dbReference type="SMART" id="SM00382">
    <property type="entry name" value="AAA"/>
    <property type="match status" value="1"/>
</dbReference>
<dbReference type="EMBL" id="DUFJ01000022">
    <property type="protein sequence ID" value="HIH32783.1"/>
    <property type="molecule type" value="Genomic_DNA"/>
</dbReference>
<accession>A0A7J4KS10</accession>
<evidence type="ECO:0000313" key="9">
    <source>
        <dbReference type="Proteomes" id="UP000527315"/>
    </source>
</evidence>
<keyword evidence="2 5" id="KW-0235">DNA replication</keyword>
<dbReference type="GO" id="GO:0005524">
    <property type="term" value="F:ATP binding"/>
    <property type="evidence" value="ECO:0007669"/>
    <property type="project" value="UniProtKB-UniRule"/>
</dbReference>
<evidence type="ECO:0000256" key="2">
    <source>
        <dbReference type="ARBA" id="ARBA00022705"/>
    </source>
</evidence>
<dbReference type="PANTHER" id="PTHR10763:SF26">
    <property type="entry name" value="CELL DIVISION CONTROL PROTEIN 6 HOMOLOG"/>
    <property type="match status" value="1"/>
</dbReference>
<keyword evidence="4 5" id="KW-0067">ATP-binding</keyword>
<evidence type="ECO:0000256" key="3">
    <source>
        <dbReference type="ARBA" id="ARBA00022741"/>
    </source>
</evidence>
<dbReference type="HAMAP" id="MF_01407">
    <property type="entry name" value="ORC1_type_DNA_replic_protein"/>
    <property type="match status" value="1"/>
</dbReference>
<feature type="binding site" evidence="5">
    <location>
        <position position="204"/>
    </location>
    <ligand>
        <name>ATP</name>
        <dbReference type="ChEBI" id="CHEBI:30616"/>
    </ligand>
</feature>
<evidence type="ECO:0000256" key="4">
    <source>
        <dbReference type="ARBA" id="ARBA00022840"/>
    </source>
</evidence>
<dbReference type="CDD" id="cd00009">
    <property type="entry name" value="AAA"/>
    <property type="match status" value="1"/>
</dbReference>
<dbReference type="SUPFAM" id="SSF46785">
    <property type="entry name" value="Winged helix' DNA-binding domain"/>
    <property type="match status" value="1"/>
</dbReference>
<dbReference type="SMART" id="SM01074">
    <property type="entry name" value="Cdc6_C"/>
    <property type="match status" value="1"/>
</dbReference>
<dbReference type="Gene3D" id="1.10.8.60">
    <property type="match status" value="1"/>
</dbReference>
<dbReference type="Pfam" id="PF22703">
    <property type="entry name" value="Cdc6_lid"/>
    <property type="match status" value="1"/>
</dbReference>
<organism evidence="8 9">
    <name type="scientific">Candidatus Iainarchaeum sp</name>
    <dbReference type="NCBI Taxonomy" id="3101447"/>
    <lineage>
        <taxon>Archaea</taxon>
        <taxon>Candidatus Iainarchaeota</taxon>
        <taxon>Candidatus Iainarchaeia</taxon>
        <taxon>Candidatus Iainarchaeales</taxon>
        <taxon>Candidatus Iainarchaeaceae</taxon>
        <taxon>Candidatus Iainarchaeum</taxon>
    </lineage>
</organism>
<dbReference type="Gene3D" id="1.10.10.10">
    <property type="entry name" value="Winged helix-like DNA-binding domain superfamily/Winged helix DNA-binding domain"/>
    <property type="match status" value="1"/>
</dbReference>
<reference evidence="9" key="1">
    <citation type="journal article" date="2020" name="bioRxiv">
        <title>A rank-normalized archaeal taxonomy based on genome phylogeny resolves widespread incomplete and uneven classifications.</title>
        <authorList>
            <person name="Rinke C."/>
            <person name="Chuvochina M."/>
            <person name="Mussig A.J."/>
            <person name="Chaumeil P.-A."/>
            <person name="Waite D.W."/>
            <person name="Whitman W.B."/>
            <person name="Parks D.H."/>
            <person name="Hugenholtz P."/>
        </authorList>
    </citation>
    <scope>NUCLEOTIDE SEQUENCE [LARGE SCALE GENOMIC DNA]</scope>
</reference>
<dbReference type="GO" id="GO:0006260">
    <property type="term" value="P:DNA replication"/>
    <property type="evidence" value="ECO:0007669"/>
    <property type="project" value="UniProtKB-UniRule"/>
</dbReference>
<dbReference type="Gene3D" id="3.40.50.300">
    <property type="entry name" value="P-loop containing nucleotide triphosphate hydrolases"/>
    <property type="match status" value="1"/>
</dbReference>
<proteinExistence type="inferred from homology"/>
<dbReference type="SUPFAM" id="SSF52540">
    <property type="entry name" value="P-loop containing nucleoside triphosphate hydrolases"/>
    <property type="match status" value="1"/>
</dbReference>
<feature type="domain" description="AAA+ ATPase" evidence="6">
    <location>
        <begin position="53"/>
        <end position="200"/>
    </location>
</feature>
<dbReference type="InterPro" id="IPR050311">
    <property type="entry name" value="ORC1/CDC6"/>
</dbReference>
<dbReference type="InterPro" id="IPR003593">
    <property type="entry name" value="AAA+_ATPase"/>
</dbReference>
<dbReference type="InterPro" id="IPR014277">
    <property type="entry name" value="Orc1/Cdc6_arc"/>
</dbReference>
<dbReference type="InterPro" id="IPR049945">
    <property type="entry name" value="AAA_22"/>
</dbReference>
<dbReference type="InterPro" id="IPR036390">
    <property type="entry name" value="WH_DNA-bd_sf"/>
</dbReference>
<dbReference type="InterPro" id="IPR027417">
    <property type="entry name" value="P-loop_NTPase"/>
</dbReference>
<feature type="binding site" evidence="5">
    <location>
        <position position="216"/>
    </location>
    <ligand>
        <name>ATP</name>
        <dbReference type="ChEBI" id="CHEBI:30616"/>
    </ligand>
</feature>
<feature type="binding site" evidence="5">
    <location>
        <begin position="65"/>
        <end position="69"/>
    </location>
    <ligand>
        <name>ATP</name>
        <dbReference type="ChEBI" id="CHEBI:30616"/>
    </ligand>
</feature>
<sequence>MKENIFSKASRIKELFKNESVLYPEFLPERLPFRESQIDELVYALKPLSEGRKPGNVFVFGKTGTGKTATVKYVLKDLQEYSDRVKALYLNCFEKNSRHSVLVELANFLGNAVPERGISTAEVFADLVEALKESSFTPLVVLDEFDQLLANDGEELLYDLLRTIEQGLKPIPIVIISNNQELLARLEPRVKSSLQALQLCFEPYTPVQLKEILKQRGEYAFRPGVLEKDVIGVAAAHAAKLGGDARIALESLLKAGRIAEKENSSKVGLKHLRQAFESIDSSIGRKKIPLLSKDEQALLAIIAGKEKGVDSGTLFSAFEKAGGKVSSRRFREIISGLEMQKVITAKTAVKGKGKTRMIKLAVKKETLGF</sequence>
<dbReference type="Proteomes" id="UP000527315">
    <property type="component" value="Unassembled WGS sequence"/>
</dbReference>
<evidence type="ECO:0000259" key="7">
    <source>
        <dbReference type="SMART" id="SM01074"/>
    </source>
</evidence>
<dbReference type="GO" id="GO:0016887">
    <property type="term" value="F:ATP hydrolysis activity"/>
    <property type="evidence" value="ECO:0007669"/>
    <property type="project" value="InterPro"/>
</dbReference>
<dbReference type="InterPro" id="IPR015163">
    <property type="entry name" value="Cdc6_C"/>
</dbReference>
<name>A0A7J4KS10_9ARCH</name>
<evidence type="ECO:0000256" key="1">
    <source>
        <dbReference type="ARBA" id="ARBA00006184"/>
    </source>
</evidence>
<dbReference type="InterPro" id="IPR055237">
    <property type="entry name" value="Cdc6_lid"/>
</dbReference>
<comment type="caution">
    <text evidence="8">The sequence shown here is derived from an EMBL/GenBank/DDBJ whole genome shotgun (WGS) entry which is preliminary data.</text>
</comment>
<keyword evidence="3 5" id="KW-0547">Nucleotide-binding</keyword>
<dbReference type="InterPro" id="IPR036388">
    <property type="entry name" value="WH-like_DNA-bd_sf"/>
</dbReference>
<protein>
    <recommendedName>
        <fullName evidence="5">ORC1-type DNA replication protein</fullName>
    </recommendedName>
</protein>